<protein>
    <submittedName>
        <fullName evidence="3">Inositol 2-dehydrogenase</fullName>
        <ecNumber evidence="3">1.1.1.18</ecNumber>
    </submittedName>
</protein>
<dbReference type="InterPro" id="IPR050463">
    <property type="entry name" value="Gfo/Idh/MocA_oxidrdct_glycsds"/>
</dbReference>
<dbReference type="SUPFAM" id="SSF55347">
    <property type="entry name" value="Glyceraldehyde-3-phosphate dehydrogenase-like, C-terminal domain"/>
    <property type="match status" value="1"/>
</dbReference>
<dbReference type="InterPro" id="IPR019546">
    <property type="entry name" value="TAT_signal_bac_arc"/>
</dbReference>
<dbReference type="Gene3D" id="3.30.360.10">
    <property type="entry name" value="Dihydrodipicolinate Reductase, domain 2"/>
    <property type="match status" value="1"/>
</dbReference>
<evidence type="ECO:0000313" key="3">
    <source>
        <dbReference type="EMBL" id="QDU66431.1"/>
    </source>
</evidence>
<dbReference type="Gene3D" id="3.40.50.720">
    <property type="entry name" value="NAD(P)-binding Rossmann-like Domain"/>
    <property type="match status" value="1"/>
</dbReference>
<dbReference type="GO" id="GO:0050112">
    <property type="term" value="F:inositol 2-dehydrogenase (NAD+) activity"/>
    <property type="evidence" value="ECO:0007669"/>
    <property type="project" value="UniProtKB-EC"/>
</dbReference>
<dbReference type="InterPro" id="IPR006311">
    <property type="entry name" value="TAT_signal"/>
</dbReference>
<dbReference type="InterPro" id="IPR004104">
    <property type="entry name" value="Gfo/Idh/MocA-like_OxRdtase_C"/>
</dbReference>
<dbReference type="EC" id="1.1.1.18" evidence="3"/>
<organism evidence="3 4">
    <name type="scientific">Engelhardtia mirabilis</name>
    <dbReference type="NCBI Taxonomy" id="2528011"/>
    <lineage>
        <taxon>Bacteria</taxon>
        <taxon>Pseudomonadati</taxon>
        <taxon>Planctomycetota</taxon>
        <taxon>Planctomycetia</taxon>
        <taxon>Planctomycetia incertae sedis</taxon>
        <taxon>Engelhardtia</taxon>
    </lineage>
</organism>
<keyword evidence="4" id="KW-1185">Reference proteome</keyword>
<evidence type="ECO:0000313" key="4">
    <source>
        <dbReference type="Proteomes" id="UP000316921"/>
    </source>
</evidence>
<dbReference type="InterPro" id="IPR036291">
    <property type="entry name" value="NAD(P)-bd_dom_sf"/>
</dbReference>
<dbReference type="RefSeq" id="WP_145064271.1">
    <property type="nucleotide sequence ID" value="NZ_CP036287.1"/>
</dbReference>
<dbReference type="NCBIfam" id="TIGR01409">
    <property type="entry name" value="TAT_signal_seq"/>
    <property type="match status" value="1"/>
</dbReference>
<feature type="domain" description="Gfo/Idh/MocA-like oxidoreductase N-terminal" evidence="1">
    <location>
        <begin position="55"/>
        <end position="184"/>
    </location>
</feature>
<dbReference type="SUPFAM" id="SSF51735">
    <property type="entry name" value="NAD(P)-binding Rossmann-fold domains"/>
    <property type="match status" value="1"/>
</dbReference>
<dbReference type="EMBL" id="CP036287">
    <property type="protein sequence ID" value="QDU66431.1"/>
    <property type="molecule type" value="Genomic_DNA"/>
</dbReference>
<name>A0A518BHH1_9BACT</name>
<proteinExistence type="predicted"/>
<dbReference type="Proteomes" id="UP000316921">
    <property type="component" value="Chromosome"/>
</dbReference>
<sequence>MTHRKPTRRDFLSTTAAAAGLVGLAGTAKSTVLQGAKRPVAKGKSFTQVPQDQPIRMAVIGTGGMGGAHLDAFLGFRERGEELVDIVALADVCKPRLDGAHAKCSSRQEGVEVTAHRDYREIIGRDDIHAVLIASPEHWHAQHAVDCVMAGKDVYVEKPMCLRLDDALWLDRVVQANDQVVQVGTQYMMDPKYVEARKLIKEGAIGKPTLSQTSYCRNTPSGEWNYYGIDPQVQPGEMLDWKAWCGPLGEHEFDTKIYHRWRRYRDFSTGILGDLLVHQMTPLIYSLDLGFPIRVTGSGGHYIDKDMENHDQVFLTVEFEGDHTMVVAGSTINDRGLEVMIRGHRGDLLLGGRNVELVPQAPYVDDVDPRTIATEGGNTHDALRRDWLGSVRSREENRSTTAFALKHMVVVELGTRSLWERKAFAYDPAEAVVTAI</sequence>
<keyword evidence="3" id="KW-0560">Oxidoreductase</keyword>
<dbReference type="PANTHER" id="PTHR43818">
    <property type="entry name" value="BCDNA.GH03377"/>
    <property type="match status" value="1"/>
</dbReference>
<accession>A0A518BHH1</accession>
<evidence type="ECO:0000259" key="2">
    <source>
        <dbReference type="Pfam" id="PF02894"/>
    </source>
</evidence>
<dbReference type="InterPro" id="IPR000683">
    <property type="entry name" value="Gfo/Idh/MocA-like_OxRdtase_N"/>
</dbReference>
<dbReference type="PANTHER" id="PTHR43818:SF5">
    <property type="entry name" value="OXIDOREDUCTASE FAMILY PROTEIN"/>
    <property type="match status" value="1"/>
</dbReference>
<dbReference type="Pfam" id="PF02894">
    <property type="entry name" value="GFO_IDH_MocA_C"/>
    <property type="match status" value="1"/>
</dbReference>
<feature type="domain" description="Gfo/Idh/MocA-like oxidoreductase C-terminal" evidence="2">
    <location>
        <begin position="197"/>
        <end position="420"/>
    </location>
</feature>
<dbReference type="Pfam" id="PF01408">
    <property type="entry name" value="GFO_IDH_MocA"/>
    <property type="match status" value="1"/>
</dbReference>
<dbReference type="KEGG" id="pbap:Pla133_15030"/>
<dbReference type="PROSITE" id="PS51318">
    <property type="entry name" value="TAT"/>
    <property type="match status" value="1"/>
</dbReference>
<dbReference type="GO" id="GO:0000166">
    <property type="term" value="F:nucleotide binding"/>
    <property type="evidence" value="ECO:0007669"/>
    <property type="project" value="InterPro"/>
</dbReference>
<evidence type="ECO:0000259" key="1">
    <source>
        <dbReference type="Pfam" id="PF01408"/>
    </source>
</evidence>
<dbReference type="AlphaFoldDB" id="A0A518BHH1"/>
<gene>
    <name evidence="3" type="primary">iolG_3</name>
    <name evidence="3" type="ORF">Pla133_15030</name>
</gene>
<reference evidence="3 4" key="1">
    <citation type="submission" date="2019-02" db="EMBL/GenBank/DDBJ databases">
        <title>Deep-cultivation of Planctomycetes and their phenomic and genomic characterization uncovers novel biology.</title>
        <authorList>
            <person name="Wiegand S."/>
            <person name="Jogler M."/>
            <person name="Boedeker C."/>
            <person name="Pinto D."/>
            <person name="Vollmers J."/>
            <person name="Rivas-Marin E."/>
            <person name="Kohn T."/>
            <person name="Peeters S.H."/>
            <person name="Heuer A."/>
            <person name="Rast P."/>
            <person name="Oberbeckmann S."/>
            <person name="Bunk B."/>
            <person name="Jeske O."/>
            <person name="Meyerdierks A."/>
            <person name="Storesund J.E."/>
            <person name="Kallscheuer N."/>
            <person name="Luecker S."/>
            <person name="Lage O.M."/>
            <person name="Pohl T."/>
            <person name="Merkel B.J."/>
            <person name="Hornburger P."/>
            <person name="Mueller R.-W."/>
            <person name="Bruemmer F."/>
            <person name="Labrenz M."/>
            <person name="Spormann A.M."/>
            <person name="Op den Camp H."/>
            <person name="Overmann J."/>
            <person name="Amann R."/>
            <person name="Jetten M.S.M."/>
            <person name="Mascher T."/>
            <person name="Medema M.H."/>
            <person name="Devos D.P."/>
            <person name="Kaster A.-K."/>
            <person name="Ovreas L."/>
            <person name="Rohde M."/>
            <person name="Galperin M.Y."/>
            <person name="Jogler C."/>
        </authorList>
    </citation>
    <scope>NUCLEOTIDE SEQUENCE [LARGE SCALE GENOMIC DNA]</scope>
    <source>
        <strain evidence="3 4">Pla133</strain>
    </source>
</reference>